<feature type="region of interest" description="Disordered" evidence="2">
    <location>
        <begin position="1"/>
        <end position="28"/>
    </location>
</feature>
<protein>
    <submittedName>
        <fullName evidence="3">Uncharacterized protein</fullName>
    </submittedName>
</protein>
<proteinExistence type="predicted"/>
<comment type="caution">
    <text evidence="3">The sequence shown here is derived from an EMBL/GenBank/DDBJ whole genome shotgun (WGS) entry which is preliminary data.</text>
</comment>
<evidence type="ECO:0000256" key="2">
    <source>
        <dbReference type="SAM" id="MobiDB-lite"/>
    </source>
</evidence>
<dbReference type="RefSeq" id="WP_070947409.1">
    <property type="nucleotide sequence ID" value="NZ_MLIQ01000014.1"/>
</dbReference>
<feature type="coiled-coil region" evidence="1">
    <location>
        <begin position="50"/>
        <end position="88"/>
    </location>
</feature>
<organism evidence="3 4">
    <name type="scientific">Mycobacteroides chelonae</name>
    <name type="common">Mycobacterium chelonae</name>
    <dbReference type="NCBI Taxonomy" id="1774"/>
    <lineage>
        <taxon>Bacteria</taxon>
        <taxon>Bacillati</taxon>
        <taxon>Actinomycetota</taxon>
        <taxon>Actinomycetes</taxon>
        <taxon>Mycobacteriales</taxon>
        <taxon>Mycobacteriaceae</taxon>
        <taxon>Mycobacteroides</taxon>
    </lineage>
</organism>
<feature type="compositionally biased region" description="Basic and acidic residues" evidence="2">
    <location>
        <begin position="1"/>
        <end position="10"/>
    </location>
</feature>
<reference evidence="3 4" key="1">
    <citation type="submission" date="2016-10" db="EMBL/GenBank/DDBJ databases">
        <title>Evaluation of Human, Veterinary and Environmental Mycobacterium chelonae Isolates by Core Genome Phylogenomic Analysis, Targeted Gene Comparison, and Anti-microbial Susceptibility Patterns: A Tale of Mistaken Identities.</title>
        <authorList>
            <person name="Fogelson S.B."/>
            <person name="Camus A.C."/>
            <person name="Lorenz W."/>
            <person name="Vasireddy R."/>
            <person name="Vasireddy S."/>
            <person name="Smith T."/>
            <person name="Brown-Elliott B.A."/>
            <person name="Wallace R.J.Jr."/>
            <person name="Hasan N.A."/>
            <person name="Reischl U."/>
            <person name="Sanchez S."/>
        </authorList>
    </citation>
    <scope>NUCLEOTIDE SEQUENCE [LARGE SCALE GENOMIC DNA]</scope>
    <source>
        <strain evidence="3 4">15515</strain>
    </source>
</reference>
<evidence type="ECO:0000256" key="1">
    <source>
        <dbReference type="SAM" id="Coils"/>
    </source>
</evidence>
<keyword evidence="1" id="KW-0175">Coiled coil</keyword>
<gene>
    <name evidence="3" type="ORF">BKG82_12630</name>
</gene>
<accession>A0A1S1LP09</accession>
<dbReference type="AlphaFoldDB" id="A0A1S1LP09"/>
<name>A0A1S1LP09_MYCCH</name>
<evidence type="ECO:0000313" key="3">
    <source>
        <dbReference type="EMBL" id="OHU57035.1"/>
    </source>
</evidence>
<dbReference type="Proteomes" id="UP000180043">
    <property type="component" value="Unassembled WGS sequence"/>
</dbReference>
<evidence type="ECO:0000313" key="4">
    <source>
        <dbReference type="Proteomes" id="UP000180043"/>
    </source>
</evidence>
<sequence>MSTDDQRVVDSGRANRLGPTTSGAADHTGDVVRFLGKDAVAVKKSAGAVRAEATRAVAEIERQQSEMKAELDRRRAELEADFQAKRAELAAKMGPLRQQLEQMQEVMWTVDLYLGRDESLRLLRDGTPAAADTPITIRQKVLVMAEESLVLMDRKTTGMDADDIPEFVNWLREDPAHLDRVLPEQRGVVVLIPTRVESRTGNPLGDTAKNAANQSSWWLLRNGERIYLLTVDPELRVTQRVLPRRDEFTEVFGKRLFGFGRAHGEPIVPGSQEWLEMEKKADARRRHYMRILLVLQGIIDRTPVWHPLPATGVNLLSLSDQDNGKIVLLQDDEDSIQLTDGRESFRTWQRRLNGLLRPGLRIIGNWRAHGFADLHDPGDRWTRAHHPRLSPPNASYPQSDVPHLIEDRRDGGFVIRYARTDEVWKRNVPVPDKPGYVYRGEHPVAPARRASCVVMPDDGWVLPYDLVTVDDLTYYLNSRDNRSQHFLSMVPVIKAAITAKQAETEAEAPFRDLIGRILITEGADSDDVKSLTDELVQWWKIANTWSRPLNGEPEHEAKAVRDITREYQARVRRDSDGTTDAMITAGRRMPGVIAVARNRQGKWHAYAPSTPAHDQGVFLDIAAIRSDGTLDTPRTWQTVAQRTASLLHVAWSAPAWSEWKFTANPRWYLTAPERDALIAETLNRADGLPICVTEFFNPATPNSRTLISYAWTAGTPEAAPLRDSNSPLSWHAERGPTTLVTAKAWLVTKDKEGARLAGPAPDDGSYPSEFAQYSGGSPWGNTPWWPDDATKYPDVRPRLVWSDIDMLDRVAAYADRCAAAYRARREERRKADDEIYRYVNAVAALIRNEQETRAKTRFLEDYGHDAADLWPAHLKSLGLPENPIHPRTLWGLIAIAMEHGHPVIGQTLESLADYAWTEHQNRAPGEWHPERGRPVNLSGYGHIMIPMPEENE</sequence>
<dbReference type="EMBL" id="MLIQ01000014">
    <property type="protein sequence ID" value="OHU57035.1"/>
    <property type="molecule type" value="Genomic_DNA"/>
</dbReference>